<protein>
    <submittedName>
        <fullName evidence="1">Uncharacterized protein</fullName>
    </submittedName>
</protein>
<sequence length="13" mass="1641">MENINRIYAYILK</sequence>
<reference evidence="1" key="1">
    <citation type="submission" date="2018-02" db="EMBL/GenBank/DDBJ databases">
        <title>Rhizophora mucronata_Transcriptome.</title>
        <authorList>
            <person name="Meera S.P."/>
            <person name="Sreeshan A."/>
            <person name="Augustine A."/>
        </authorList>
    </citation>
    <scope>NUCLEOTIDE SEQUENCE</scope>
    <source>
        <tissue evidence="1">Leaf</tissue>
    </source>
</reference>
<accession>A0A2P2NNK7</accession>
<evidence type="ECO:0000313" key="1">
    <source>
        <dbReference type="EMBL" id="MBX44063.1"/>
    </source>
</evidence>
<name>A0A2P2NNK7_RHIMU</name>
<dbReference type="EMBL" id="GGEC01063579">
    <property type="protein sequence ID" value="MBX44063.1"/>
    <property type="molecule type" value="Transcribed_RNA"/>
</dbReference>
<proteinExistence type="predicted"/>
<organism evidence="1">
    <name type="scientific">Rhizophora mucronata</name>
    <name type="common">Asiatic mangrove</name>
    <dbReference type="NCBI Taxonomy" id="61149"/>
    <lineage>
        <taxon>Eukaryota</taxon>
        <taxon>Viridiplantae</taxon>
        <taxon>Streptophyta</taxon>
        <taxon>Embryophyta</taxon>
        <taxon>Tracheophyta</taxon>
        <taxon>Spermatophyta</taxon>
        <taxon>Magnoliopsida</taxon>
        <taxon>eudicotyledons</taxon>
        <taxon>Gunneridae</taxon>
        <taxon>Pentapetalae</taxon>
        <taxon>rosids</taxon>
        <taxon>fabids</taxon>
        <taxon>Malpighiales</taxon>
        <taxon>Rhizophoraceae</taxon>
        <taxon>Rhizophora</taxon>
    </lineage>
</organism>